<dbReference type="PANTHER" id="PTHR10773:SF19">
    <property type="match status" value="1"/>
</dbReference>
<dbReference type="EMBL" id="CAJQZP010001486">
    <property type="protein sequence ID" value="CAG5050504.1"/>
    <property type="molecule type" value="Genomic_DNA"/>
</dbReference>
<evidence type="ECO:0000256" key="1">
    <source>
        <dbReference type="SAM" id="MobiDB-lite"/>
    </source>
</evidence>
<accession>A0A8S3Y0N9</accession>
<evidence type="ECO:0000313" key="2">
    <source>
        <dbReference type="EMBL" id="CAG5050504.1"/>
    </source>
</evidence>
<reference evidence="2" key="1">
    <citation type="submission" date="2021-04" db="EMBL/GenBank/DDBJ databases">
        <authorList>
            <person name="Tunstrom K."/>
        </authorList>
    </citation>
    <scope>NUCLEOTIDE SEQUENCE</scope>
</reference>
<dbReference type="Proteomes" id="UP000691718">
    <property type="component" value="Unassembled WGS sequence"/>
</dbReference>
<protein>
    <submittedName>
        <fullName evidence="2">(apollo) hypothetical protein</fullName>
    </submittedName>
</protein>
<gene>
    <name evidence="2" type="ORF">PAPOLLO_LOCUS24814</name>
</gene>
<dbReference type="AlphaFoldDB" id="A0A8S3Y0N9"/>
<evidence type="ECO:0000313" key="3">
    <source>
        <dbReference type="Proteomes" id="UP000691718"/>
    </source>
</evidence>
<comment type="caution">
    <text evidence="2">The sequence shown here is derived from an EMBL/GenBank/DDBJ whole genome shotgun (WGS) entry which is preliminary data.</text>
</comment>
<feature type="compositionally biased region" description="Polar residues" evidence="1">
    <location>
        <begin position="78"/>
        <end position="116"/>
    </location>
</feature>
<sequence length="651" mass="74202">MPLGETTFHWLVAHGIPHKKQSPGGTTLLRSEMNQRSKNLVLLALSNGNQNSVEVQNLANSTRMPCSEHTLSHHTNSEKQVTPANLDDLTTTTPEQNDTTLENPSNSPSILYATNETNERNNIDFPTGDFSGTDSGDDPRARSSSSSSSRSSSSCSSSSSSSGNSSSSSSDTPAENNNSNNESLFNGHNQTEQPITKPRGRKRTRNPTTWKKNVAKRLKNSGQTYISVNTKKLNQGKTMGPSCTSKCRLSCAAKFTEQKRTEIFKSYWKLESVERQRGFLNACTRTLKCAYRRIKTNKMYDRKENTAYYLLNENKEIRVCKTFLINTLGITQRIIRTVIDGKAQNDGFTPPDQRGKHGKQCKLQPEVIQAVKDHIESIPKVESHYLRANTSRQFIDGGLTVAALHRNYSEIQKQQNKPIVNYDVYSRIFNQDFNIGFFKPKKDRCDECEAYENASEVEKNKLRESFNLHQEEKSLSRHEKDRDMKRCHEPDNNTIVFTYDLQAVLPCPVGKSSSFYYKSRLNCYNLTISNANKRETTLNEMNYDDFFDLKSLEENMNFNMAKNVNGDVIKTGDIKSIKFTKNCVNYQYRTTYKTENWEEAKAVVQPKNLGGNRGNRRIDEIILKQALHLQEKQLYCNRSVKDSPIFLVMWQ</sequence>
<organism evidence="2 3">
    <name type="scientific">Parnassius apollo</name>
    <name type="common">Apollo butterfly</name>
    <name type="synonym">Papilio apollo</name>
    <dbReference type="NCBI Taxonomy" id="110799"/>
    <lineage>
        <taxon>Eukaryota</taxon>
        <taxon>Metazoa</taxon>
        <taxon>Ecdysozoa</taxon>
        <taxon>Arthropoda</taxon>
        <taxon>Hexapoda</taxon>
        <taxon>Insecta</taxon>
        <taxon>Pterygota</taxon>
        <taxon>Neoptera</taxon>
        <taxon>Endopterygota</taxon>
        <taxon>Lepidoptera</taxon>
        <taxon>Glossata</taxon>
        <taxon>Ditrysia</taxon>
        <taxon>Papilionoidea</taxon>
        <taxon>Papilionidae</taxon>
        <taxon>Parnassiinae</taxon>
        <taxon>Parnassini</taxon>
        <taxon>Parnassius</taxon>
        <taxon>Parnassius</taxon>
    </lineage>
</organism>
<proteinExistence type="predicted"/>
<dbReference type="OrthoDB" id="6776127at2759"/>
<feature type="compositionally biased region" description="Polar residues" evidence="1">
    <location>
        <begin position="184"/>
        <end position="194"/>
    </location>
</feature>
<dbReference type="PANTHER" id="PTHR10773">
    <property type="entry name" value="DNA-DIRECTED RNA POLYMERASES I, II, AND III SUBUNIT RPABC2"/>
    <property type="match status" value="1"/>
</dbReference>
<feature type="compositionally biased region" description="Low complexity" evidence="1">
    <location>
        <begin position="143"/>
        <end position="183"/>
    </location>
</feature>
<feature type="region of interest" description="Disordered" evidence="1">
    <location>
        <begin position="65"/>
        <end position="210"/>
    </location>
</feature>
<keyword evidence="3" id="KW-1185">Reference proteome</keyword>
<name>A0A8S3Y0N9_PARAO</name>